<gene>
    <name evidence="3" type="ORF">JK360_36365</name>
</gene>
<feature type="domain" description="NACHT" evidence="2">
    <location>
        <begin position="103"/>
        <end position="253"/>
    </location>
</feature>
<proteinExistence type="predicted"/>
<dbReference type="InterPro" id="IPR007111">
    <property type="entry name" value="NACHT_NTPase"/>
</dbReference>
<comment type="caution">
    <text evidence="3">The sequence shown here is derived from an EMBL/GenBank/DDBJ whole genome shotgun (WGS) entry which is preliminary data.</text>
</comment>
<evidence type="ECO:0000313" key="4">
    <source>
        <dbReference type="Proteomes" id="UP000629371"/>
    </source>
</evidence>
<dbReference type="RefSeq" id="WP_201811521.1">
    <property type="nucleotide sequence ID" value="NZ_JAERRI010000032.1"/>
</dbReference>
<feature type="region of interest" description="Disordered" evidence="1">
    <location>
        <begin position="374"/>
        <end position="394"/>
    </location>
</feature>
<sequence length="1137" mass="128421">MAWVLNGIFGAILKGGAKGELVRIPVPSAVHDVAMPLLLLATSTALFLFWRLGRIRRFCESQARKEPSRFVQTAGSLLHEVVGRDQLCNAIMNNLRDRRVRRPHVISGKVGTGKTAVLVRLAERLAGEAAVPIAVRLRDAQEKLDFAELARKRFEDLVRPVARSDGEVDRAWRWLRQHTDRIVVLADGLEEALSHDDYVNGQRDILIREAIARADEQGLPLVIASRPHDPLRAMQAAITELEPLSDEAALQYIASSGGWRSDPMLLDRVVEAAKMSESPLYLQIARDLHSKDLLEPLWTQDEGGADLMLHDSWALRADLLERWVDALVDGEIHPELPIGRDTRQVVVEYVSALACIGLASDRADVGLWELDPSVGTGRDGELGSGGRTPRPAADTAWNQRVAEKLDRALLTLRWSRDPRTSDDRIAVARGQQCLGPEEGSEDRNEPVPGPRIDVRLAATWGRRMGLVHEEGEKVHFQHSIMQAYLGSRLLPAVGETPSGRKTVEDLLARALEDGGRELLIALTLRSRSLKGHCAGPRRSCVCGATRPERCADFILRKLLEKRALELLKQAERGEKMLGRWQAGRSQTGGLDDRGSPRLRALELFGTAVEIDSVASVPQQQRLFEMIKDKWKDLERGEDPVRLREAKLTLVKQCGAAARRVAAGRPCNLAYRELFDLCCHELDYRVRAGIVQEIGAGGEQAYLAVHPGLGKPELDAVIDRERPERTCYEEPQLDQTNAGRMARARRRECVRYLEREEWQWAEHEARQEKQRWYKDTMRAWILPMLVDSAKMARHIGTPRADLENWVRIATEESGSPAAEEMPGITIGLGVALAQGFKYAANRRPVARSDRQSREFLVKQAQELLKRSTFWYTRLTLLHALTLWSLPDDITEDMPIRGHGSDPKGEVQEWLTMGEGKKKEHRLVKAAGELAVRALQTRRPERYLWIDDAAMADGVGAEVGGPGNQRAHNLWIPPSSGWSTLDPIAQQLLSDVLLLVVLGERAYRPKDLFRVVEFCSQERTQIPSCVIRDRNRLDPVRGVERTLQPGSNCTDECRLRMCPYPAKVEDLRLEFSEVFCLQQHDLLRWWRPRSWLGLQFWRKAPWQRKVPVAGMRRFWDEMGQRARDVDPDQVDTARQRVRS</sequence>
<dbReference type="Proteomes" id="UP000629371">
    <property type="component" value="Unassembled WGS sequence"/>
</dbReference>
<organism evidence="3 4">
    <name type="scientific">Streptomyces siderophoricus</name>
    <dbReference type="NCBI Taxonomy" id="2802281"/>
    <lineage>
        <taxon>Bacteria</taxon>
        <taxon>Bacillati</taxon>
        <taxon>Actinomycetota</taxon>
        <taxon>Actinomycetes</taxon>
        <taxon>Kitasatosporales</taxon>
        <taxon>Streptomycetaceae</taxon>
        <taxon>Streptomyces</taxon>
    </lineage>
</organism>
<keyword evidence="4" id="KW-1185">Reference proteome</keyword>
<dbReference type="InterPro" id="IPR027417">
    <property type="entry name" value="P-loop_NTPase"/>
</dbReference>
<reference evidence="3 4" key="1">
    <citation type="submission" date="2021-01" db="EMBL/GenBank/DDBJ databases">
        <title>WGS of actinomycetes isolated from Thailand.</title>
        <authorList>
            <person name="Thawai C."/>
        </authorList>
    </citation>
    <scope>NUCLEOTIDE SEQUENCE [LARGE SCALE GENOMIC DNA]</scope>
    <source>
        <strain evidence="3 4">CH9-7</strain>
    </source>
</reference>
<name>A0ABS1N485_9ACTN</name>
<accession>A0ABS1N485</accession>
<dbReference type="EMBL" id="JAERRI010000032">
    <property type="protein sequence ID" value="MBL1094721.1"/>
    <property type="molecule type" value="Genomic_DNA"/>
</dbReference>
<evidence type="ECO:0000259" key="2">
    <source>
        <dbReference type="Pfam" id="PF05729"/>
    </source>
</evidence>
<dbReference type="Pfam" id="PF05729">
    <property type="entry name" value="NACHT"/>
    <property type="match status" value="1"/>
</dbReference>
<dbReference type="SUPFAM" id="SSF52540">
    <property type="entry name" value="P-loop containing nucleoside triphosphate hydrolases"/>
    <property type="match status" value="1"/>
</dbReference>
<evidence type="ECO:0000313" key="3">
    <source>
        <dbReference type="EMBL" id="MBL1094721.1"/>
    </source>
</evidence>
<protein>
    <submittedName>
        <fullName evidence="3">NACHT domain-containing protein</fullName>
    </submittedName>
</protein>
<feature type="region of interest" description="Disordered" evidence="1">
    <location>
        <begin position="430"/>
        <end position="450"/>
    </location>
</feature>
<dbReference type="Gene3D" id="3.40.50.300">
    <property type="entry name" value="P-loop containing nucleotide triphosphate hydrolases"/>
    <property type="match status" value="1"/>
</dbReference>
<evidence type="ECO:0000256" key="1">
    <source>
        <dbReference type="SAM" id="MobiDB-lite"/>
    </source>
</evidence>